<dbReference type="Pfam" id="PF13302">
    <property type="entry name" value="Acetyltransf_3"/>
    <property type="match status" value="1"/>
</dbReference>
<gene>
    <name evidence="2" type="ORF">DEW08_06260</name>
</gene>
<dbReference type="InterPro" id="IPR051531">
    <property type="entry name" value="N-acetyltransferase"/>
</dbReference>
<dbReference type="InterPro" id="IPR000182">
    <property type="entry name" value="GNAT_dom"/>
</dbReference>
<reference evidence="3" key="1">
    <citation type="submission" date="2018-05" db="EMBL/GenBank/DDBJ databases">
        <title>Azospirillum thermophila sp. nov., a novel isolated from hot spring.</title>
        <authorList>
            <person name="Zhao Z."/>
        </authorList>
    </citation>
    <scope>NUCLEOTIDE SEQUENCE [LARGE SCALE GENOMIC DNA]</scope>
    <source>
        <strain evidence="3">CFH 70021</strain>
    </source>
</reference>
<sequence>MSGAALPEEVRTPRLLLRPFGEADIPGFVPLVGEWEVARWLGRVPHPYTERDGREWVDLAALNRADRAAFDLLAVRLSDGRPVGSVGLRLDRDRPDGGELGYWVGRPHQRSGYGLEMVRAMLGAAFGPLGLTRVWAATDPRNAASQALLLRAGFLRDGERLYDLPARGRTVTAPCFDLTAGRWRTLQETAS</sequence>
<dbReference type="SUPFAM" id="SSF55729">
    <property type="entry name" value="Acyl-CoA N-acyltransferases (Nat)"/>
    <property type="match status" value="1"/>
</dbReference>
<feature type="domain" description="N-acetyltransferase" evidence="1">
    <location>
        <begin position="15"/>
        <end position="174"/>
    </location>
</feature>
<dbReference type="Gene3D" id="3.40.630.30">
    <property type="match status" value="1"/>
</dbReference>
<protein>
    <recommendedName>
        <fullName evidence="1">N-acetyltransferase domain-containing protein</fullName>
    </recommendedName>
</protein>
<name>A0A2S2CN67_9PROT</name>
<proteinExistence type="predicted"/>
<evidence type="ECO:0000313" key="3">
    <source>
        <dbReference type="Proteomes" id="UP000245629"/>
    </source>
</evidence>
<organism evidence="2 3">
    <name type="scientific">Azospirillum thermophilum</name>
    <dbReference type="NCBI Taxonomy" id="2202148"/>
    <lineage>
        <taxon>Bacteria</taxon>
        <taxon>Pseudomonadati</taxon>
        <taxon>Pseudomonadota</taxon>
        <taxon>Alphaproteobacteria</taxon>
        <taxon>Rhodospirillales</taxon>
        <taxon>Azospirillaceae</taxon>
        <taxon>Azospirillum</taxon>
    </lineage>
</organism>
<dbReference type="AlphaFoldDB" id="A0A2S2CN67"/>
<dbReference type="RefSeq" id="WP_109325365.1">
    <property type="nucleotide sequence ID" value="NZ_CP029353.1"/>
</dbReference>
<evidence type="ECO:0000259" key="1">
    <source>
        <dbReference type="PROSITE" id="PS51186"/>
    </source>
</evidence>
<evidence type="ECO:0000313" key="2">
    <source>
        <dbReference type="EMBL" id="AWK85916.1"/>
    </source>
</evidence>
<dbReference type="OrthoDB" id="6293260at2"/>
<dbReference type="KEGG" id="azz:DEW08_06260"/>
<dbReference type="PANTHER" id="PTHR43792">
    <property type="entry name" value="GNAT FAMILY, PUTATIVE (AFU_ORTHOLOGUE AFUA_3G00765)-RELATED-RELATED"/>
    <property type="match status" value="1"/>
</dbReference>
<dbReference type="InterPro" id="IPR016181">
    <property type="entry name" value="Acyl_CoA_acyltransferase"/>
</dbReference>
<accession>A0A2S2CN67</accession>
<dbReference type="PROSITE" id="PS51186">
    <property type="entry name" value="GNAT"/>
    <property type="match status" value="1"/>
</dbReference>
<dbReference type="Proteomes" id="UP000245629">
    <property type="component" value="Chromosome 2"/>
</dbReference>
<keyword evidence="3" id="KW-1185">Reference proteome</keyword>
<dbReference type="EMBL" id="CP029353">
    <property type="protein sequence ID" value="AWK85916.1"/>
    <property type="molecule type" value="Genomic_DNA"/>
</dbReference>
<dbReference type="CDD" id="cd04301">
    <property type="entry name" value="NAT_SF"/>
    <property type="match status" value="1"/>
</dbReference>
<dbReference type="GO" id="GO:0016747">
    <property type="term" value="F:acyltransferase activity, transferring groups other than amino-acyl groups"/>
    <property type="evidence" value="ECO:0007669"/>
    <property type="project" value="InterPro"/>
</dbReference>